<reference evidence="2 3" key="1">
    <citation type="submission" date="2014-09" db="EMBL/GenBank/DDBJ databases">
        <title>Vibrio maritimus JCM 19240. (C210) whole genome shotgun sequence.</title>
        <authorList>
            <person name="Sawabe T."/>
            <person name="Meirelles P."/>
            <person name="Nakanishi M."/>
            <person name="Sayaka M."/>
            <person name="Hattori M."/>
            <person name="Ohkuma M."/>
        </authorList>
    </citation>
    <scope>NUCLEOTIDE SEQUENCE [LARGE SCALE GENOMIC DNA]</scope>
    <source>
        <strain evidence="2 3">JCM 19240</strain>
    </source>
</reference>
<feature type="transmembrane region" description="Helical" evidence="1">
    <location>
        <begin position="248"/>
        <end position="273"/>
    </location>
</feature>
<name>A0A090TDK9_9VIBR</name>
<evidence type="ECO:0000313" key="2">
    <source>
        <dbReference type="EMBL" id="GAL37966.1"/>
    </source>
</evidence>
<gene>
    <name evidence="2" type="ORF">JCM19240_4533</name>
</gene>
<reference evidence="2 3" key="2">
    <citation type="submission" date="2014-09" db="EMBL/GenBank/DDBJ databases">
        <authorList>
            <consortium name="NBRP consortium"/>
            <person name="Sawabe T."/>
            <person name="Meirelles P."/>
            <person name="Nakanishi M."/>
            <person name="Sayaka M."/>
            <person name="Hattori M."/>
            <person name="Ohkuma M."/>
        </authorList>
    </citation>
    <scope>NUCLEOTIDE SEQUENCE [LARGE SCALE GENOMIC DNA]</scope>
    <source>
        <strain evidence="2 3">JCM 19240</strain>
    </source>
</reference>
<dbReference type="Proteomes" id="UP000029224">
    <property type="component" value="Unassembled WGS sequence"/>
</dbReference>
<dbReference type="EMBL" id="BBMT01000023">
    <property type="protein sequence ID" value="GAL37966.1"/>
    <property type="molecule type" value="Genomic_DNA"/>
</dbReference>
<keyword evidence="1" id="KW-0812">Transmembrane</keyword>
<accession>A0A090TDK9</accession>
<feature type="transmembrane region" description="Helical" evidence="1">
    <location>
        <begin position="207"/>
        <end position="228"/>
    </location>
</feature>
<proteinExistence type="predicted"/>
<keyword evidence="1" id="KW-0472">Membrane</keyword>
<dbReference type="AlphaFoldDB" id="A0A090TDK9"/>
<comment type="caution">
    <text evidence="2">The sequence shown here is derived from an EMBL/GenBank/DDBJ whole genome shotgun (WGS) entry which is preliminary data.</text>
</comment>
<protein>
    <submittedName>
        <fullName evidence="2">Putative membrane protein</fullName>
    </submittedName>
</protein>
<keyword evidence="1" id="KW-1133">Transmembrane helix</keyword>
<keyword evidence="3" id="KW-1185">Reference proteome</keyword>
<sequence length="294" mass="33694">MSLWGATVNRFTLKINRDYIQASQSARQQLRDIIEYKKRLYDEKIMSRKRYHQRALELLNLQKRFAKTLQSTDFITIVNNDRSKQFRAEVSRQVEQYVSASYNNFREKAAHGTQSVGGLLNSTIVLINLLNLQTSIDTLRSLPEESKQYRKAWEDLSISFLWTLHAIGTTTESAAKYWLGRNTSTNLLEFSLKDAVSRSHSKATRRVTSLLVKGIAVGCVAGIAAVMWESYRDIKRILSEDDDPVVRSLLAARVGTILTQSVAWTTYFINAFVRKLPYSMALPIWLLQRSFGEV</sequence>
<organism evidence="2 3">
    <name type="scientific">Vibrio maritimus</name>
    <dbReference type="NCBI Taxonomy" id="990268"/>
    <lineage>
        <taxon>Bacteria</taxon>
        <taxon>Pseudomonadati</taxon>
        <taxon>Pseudomonadota</taxon>
        <taxon>Gammaproteobacteria</taxon>
        <taxon>Vibrionales</taxon>
        <taxon>Vibrionaceae</taxon>
        <taxon>Vibrio</taxon>
    </lineage>
</organism>
<dbReference type="OrthoDB" id="6339631at2"/>
<evidence type="ECO:0000256" key="1">
    <source>
        <dbReference type="SAM" id="Phobius"/>
    </source>
</evidence>
<evidence type="ECO:0000313" key="3">
    <source>
        <dbReference type="Proteomes" id="UP000029224"/>
    </source>
</evidence>